<dbReference type="Pfam" id="PF00294">
    <property type="entry name" value="PfkB"/>
    <property type="match status" value="1"/>
</dbReference>
<evidence type="ECO:0000313" key="6">
    <source>
        <dbReference type="Proteomes" id="UP000663828"/>
    </source>
</evidence>
<gene>
    <name evidence="4" type="ORF">EDS130_LOCUS4004</name>
    <name evidence="5" type="ORF">XAT740_LOCUS18533</name>
</gene>
<reference evidence="4" key="1">
    <citation type="submission" date="2021-02" db="EMBL/GenBank/DDBJ databases">
        <authorList>
            <person name="Nowell W R."/>
        </authorList>
    </citation>
    <scope>NUCLEOTIDE SEQUENCE</scope>
</reference>
<dbReference type="Gene3D" id="3.40.1190.20">
    <property type="match status" value="1"/>
</dbReference>
<dbReference type="PANTHER" id="PTHR10584:SF166">
    <property type="entry name" value="RIBOKINASE"/>
    <property type="match status" value="1"/>
</dbReference>
<evidence type="ECO:0000259" key="3">
    <source>
        <dbReference type="Pfam" id="PF00294"/>
    </source>
</evidence>
<dbReference type="GO" id="GO:0006796">
    <property type="term" value="P:phosphate-containing compound metabolic process"/>
    <property type="evidence" value="ECO:0007669"/>
    <property type="project" value="UniProtKB-ARBA"/>
</dbReference>
<evidence type="ECO:0000313" key="5">
    <source>
        <dbReference type="EMBL" id="CAF1104487.1"/>
    </source>
</evidence>
<evidence type="ECO:0000256" key="2">
    <source>
        <dbReference type="ARBA" id="ARBA00022777"/>
    </source>
</evidence>
<name>A0A813RMS7_ADIRI</name>
<sequence>MAEEGGGGGGVICAGTVVTDYVVIVDQWPSENSLSNIHRQTKTGGGGPFNIVKDLRAMDKNLPLSLIGLVGNDDNGHWLRSVCQSSNIDIEQFHITTDETPTSYTYVISVESTGRRTFFNQRGTNALLDATHFDFAELMKKKRYNVFYLGYLTLLDQLDSIVNNETVAAQVLKQAKQCGLETVVDFVSLPNDSYSKIAQLTLPHVDHLILNEIEAGLILNQSFQQGTFAHVEQAARYLMEQYHVQRTVTIHFDRGAVCIARENDSTIESFHQGSLLLSDGYIKSAVGAGDAFAAGIIYGINKKWPVQERLRCAICVAAMCLKDITSYGGVRAIDECLQLKEQFQFRTIEPSTMIIDVKT</sequence>
<evidence type="ECO:0000313" key="4">
    <source>
        <dbReference type="EMBL" id="CAF0784251.1"/>
    </source>
</evidence>
<dbReference type="SUPFAM" id="SSF53613">
    <property type="entry name" value="Ribokinase-like"/>
    <property type="match status" value="1"/>
</dbReference>
<organism evidence="4 7">
    <name type="scientific">Adineta ricciae</name>
    <name type="common">Rotifer</name>
    <dbReference type="NCBI Taxonomy" id="249248"/>
    <lineage>
        <taxon>Eukaryota</taxon>
        <taxon>Metazoa</taxon>
        <taxon>Spiralia</taxon>
        <taxon>Gnathifera</taxon>
        <taxon>Rotifera</taxon>
        <taxon>Eurotatoria</taxon>
        <taxon>Bdelloidea</taxon>
        <taxon>Adinetida</taxon>
        <taxon>Adinetidae</taxon>
        <taxon>Adineta</taxon>
    </lineage>
</organism>
<protein>
    <recommendedName>
        <fullName evidence="3">Carbohydrate kinase PfkB domain-containing protein</fullName>
    </recommendedName>
</protein>
<evidence type="ECO:0000256" key="1">
    <source>
        <dbReference type="ARBA" id="ARBA00022679"/>
    </source>
</evidence>
<keyword evidence="6" id="KW-1185">Reference proteome</keyword>
<dbReference type="PANTHER" id="PTHR10584">
    <property type="entry name" value="SUGAR KINASE"/>
    <property type="match status" value="1"/>
</dbReference>
<proteinExistence type="predicted"/>
<dbReference type="GO" id="GO:0005829">
    <property type="term" value="C:cytosol"/>
    <property type="evidence" value="ECO:0007669"/>
    <property type="project" value="TreeGrafter"/>
</dbReference>
<dbReference type="Proteomes" id="UP000663852">
    <property type="component" value="Unassembled WGS sequence"/>
</dbReference>
<dbReference type="EMBL" id="CAJNOJ010000010">
    <property type="protein sequence ID" value="CAF0784251.1"/>
    <property type="molecule type" value="Genomic_DNA"/>
</dbReference>
<accession>A0A813RMS7</accession>
<keyword evidence="1" id="KW-0808">Transferase</keyword>
<dbReference type="InterPro" id="IPR029056">
    <property type="entry name" value="Ribokinase-like"/>
</dbReference>
<keyword evidence="2" id="KW-0418">Kinase</keyword>
<dbReference type="GO" id="GO:0016301">
    <property type="term" value="F:kinase activity"/>
    <property type="evidence" value="ECO:0007669"/>
    <property type="project" value="UniProtKB-KW"/>
</dbReference>
<dbReference type="Proteomes" id="UP000663828">
    <property type="component" value="Unassembled WGS sequence"/>
</dbReference>
<dbReference type="EMBL" id="CAJNOR010001239">
    <property type="protein sequence ID" value="CAF1104487.1"/>
    <property type="molecule type" value="Genomic_DNA"/>
</dbReference>
<dbReference type="InterPro" id="IPR011611">
    <property type="entry name" value="PfkB_dom"/>
</dbReference>
<feature type="domain" description="Carbohydrate kinase PfkB" evidence="3">
    <location>
        <begin position="11"/>
        <end position="322"/>
    </location>
</feature>
<evidence type="ECO:0000313" key="7">
    <source>
        <dbReference type="Proteomes" id="UP000663852"/>
    </source>
</evidence>
<dbReference type="OrthoDB" id="415590at2759"/>
<dbReference type="AlphaFoldDB" id="A0A813RMS7"/>
<comment type="caution">
    <text evidence="4">The sequence shown here is derived from an EMBL/GenBank/DDBJ whole genome shotgun (WGS) entry which is preliminary data.</text>
</comment>